<comment type="caution">
    <text evidence="2">The sequence shown here is derived from an EMBL/GenBank/DDBJ whole genome shotgun (WGS) entry which is preliminary data.</text>
</comment>
<keyword evidence="1" id="KW-0472">Membrane</keyword>
<feature type="transmembrane region" description="Helical" evidence="1">
    <location>
        <begin position="57"/>
        <end position="80"/>
    </location>
</feature>
<proteinExistence type="predicted"/>
<keyword evidence="1" id="KW-0812">Transmembrane</keyword>
<dbReference type="PROSITE" id="PS51257">
    <property type="entry name" value="PROKAR_LIPOPROTEIN"/>
    <property type="match status" value="1"/>
</dbReference>
<keyword evidence="1" id="KW-1133">Transmembrane helix</keyword>
<evidence type="ECO:0000313" key="2">
    <source>
        <dbReference type="EMBL" id="TXD33862.1"/>
    </source>
</evidence>
<reference evidence="2 3" key="1">
    <citation type="submission" date="2019-08" db="EMBL/GenBank/DDBJ databases">
        <title>Bradymonadales sp. TMQ2.</title>
        <authorList>
            <person name="Liang Q."/>
        </authorList>
    </citation>
    <scope>NUCLEOTIDE SEQUENCE [LARGE SCALE GENOMIC DNA]</scope>
    <source>
        <strain evidence="2 3">TMQ2</strain>
    </source>
</reference>
<name>A0A5C6X9C3_9DELT</name>
<organism evidence="2 3">
    <name type="scientific">Lujinxingia vulgaris</name>
    <dbReference type="NCBI Taxonomy" id="2600176"/>
    <lineage>
        <taxon>Bacteria</taxon>
        <taxon>Deltaproteobacteria</taxon>
        <taxon>Bradymonadales</taxon>
        <taxon>Lujinxingiaceae</taxon>
        <taxon>Lujinxingia</taxon>
    </lineage>
</organism>
<dbReference type="AlphaFoldDB" id="A0A5C6X9C3"/>
<dbReference type="Proteomes" id="UP000321046">
    <property type="component" value="Unassembled WGS sequence"/>
</dbReference>
<protein>
    <submittedName>
        <fullName evidence="2">Uncharacterized protein</fullName>
    </submittedName>
</protein>
<dbReference type="OrthoDB" id="5491096at2"/>
<gene>
    <name evidence="2" type="ORF">FRC96_15465</name>
</gene>
<feature type="transmembrane region" description="Helical" evidence="1">
    <location>
        <begin position="101"/>
        <end position="126"/>
    </location>
</feature>
<accession>A0A5C6X9C3</accession>
<evidence type="ECO:0000256" key="1">
    <source>
        <dbReference type="SAM" id="Phobius"/>
    </source>
</evidence>
<evidence type="ECO:0000313" key="3">
    <source>
        <dbReference type="Proteomes" id="UP000321046"/>
    </source>
</evidence>
<dbReference type="EMBL" id="VOSL01000059">
    <property type="protein sequence ID" value="TXD33862.1"/>
    <property type="molecule type" value="Genomic_DNA"/>
</dbReference>
<sequence length="320" mass="34401">MRSAAQWSARWTRGGFHLIGVLLVCGLVSCVVADAPLTLRLVAASWQHEGVPRAVALGGAIQLGLSACVWALLMIVWALFTSSGTRPMARTSQRALRAARGTVITETLIVIPIVLLLIFGLAQLAINNIAGVLNQVAYFQAARTAWVWAPEPGISEAEIKDRARIAVALTFTPVAPGNYQTTGYFGVGGDGGLSERALDAREIMRERYFSIEDAIIGALPLEPSADANDTSFDRALDSSTNYATRATQKFTHAYLATEIEEVINTGGEVGVSYSFLLHQAMPLVGGIFGETHTVGTRSAKYMTLSYRATMPAQPYRVGRP</sequence>
<dbReference type="RefSeq" id="WP_146975730.1">
    <property type="nucleotide sequence ID" value="NZ_VOSL01000059.1"/>
</dbReference>